<evidence type="ECO:0000313" key="2">
    <source>
        <dbReference type="Ensembl" id="ENSSFOP00015048162.1"/>
    </source>
</evidence>
<dbReference type="GO" id="GO:0070652">
    <property type="term" value="C:HAUS complex"/>
    <property type="evidence" value="ECO:0007669"/>
    <property type="project" value="TreeGrafter"/>
</dbReference>
<dbReference type="InterPro" id="IPR029711">
    <property type="entry name" value="Haus7-like"/>
</dbReference>
<dbReference type="AlphaFoldDB" id="A0A8C9VF92"/>
<evidence type="ECO:0000256" key="1">
    <source>
        <dbReference type="SAM" id="Coils"/>
    </source>
</evidence>
<feature type="coiled-coil region" evidence="1">
    <location>
        <begin position="128"/>
        <end position="155"/>
    </location>
</feature>
<dbReference type="GeneTree" id="ENSGT00390000003937"/>
<sequence length="278" mass="31580">MFKEYYSPHTEILQLGHEMMLCKLGDVDLVKGLASPVRQLQFLEQLLTSAGESSSNGGEQSVAKAVVQNEEFLGELLSASHLKQLGQLLCPTCTPCTDDLKELLHRDTTWGRAAHHQSLTFKLNEDHLNEMTALLHSTETLLEELNKECKFLQVDASSPPLSPSALRIAISDLSQLMSAFSQVFNTHFRGYCNRKPPVFSPSTHTFRTVHRLLNACNQELQAVEQLLDTSSDVTEMVRQMQTERRYWGHGEKHTLSARMEELKKKYTEFLTFYQNSCM</sequence>
<dbReference type="GO" id="GO:0051011">
    <property type="term" value="F:microtubule minus-end binding"/>
    <property type="evidence" value="ECO:0007669"/>
    <property type="project" value="TreeGrafter"/>
</dbReference>
<keyword evidence="3" id="KW-1185">Reference proteome</keyword>
<keyword evidence="1" id="KW-0175">Coiled coil</keyword>
<dbReference type="Ensembl" id="ENSSFOT00015059270.1">
    <property type="protein sequence ID" value="ENSSFOP00015048162.1"/>
    <property type="gene ID" value="ENSSFOG00015011077.2"/>
</dbReference>
<reference evidence="2" key="3">
    <citation type="submission" date="2025-09" db="UniProtKB">
        <authorList>
            <consortium name="Ensembl"/>
        </authorList>
    </citation>
    <scope>IDENTIFICATION</scope>
</reference>
<evidence type="ECO:0000313" key="3">
    <source>
        <dbReference type="Proteomes" id="UP000694397"/>
    </source>
</evidence>
<protein>
    <submittedName>
        <fullName evidence="2">HAUS augmin-like complex, subunit 7</fullName>
    </submittedName>
</protein>
<organism evidence="2 3">
    <name type="scientific">Scleropages formosus</name>
    <name type="common">Asian bonytongue</name>
    <name type="synonym">Osteoglossum formosum</name>
    <dbReference type="NCBI Taxonomy" id="113540"/>
    <lineage>
        <taxon>Eukaryota</taxon>
        <taxon>Metazoa</taxon>
        <taxon>Chordata</taxon>
        <taxon>Craniata</taxon>
        <taxon>Vertebrata</taxon>
        <taxon>Euteleostomi</taxon>
        <taxon>Actinopterygii</taxon>
        <taxon>Neopterygii</taxon>
        <taxon>Teleostei</taxon>
        <taxon>Osteoglossocephala</taxon>
        <taxon>Osteoglossomorpha</taxon>
        <taxon>Osteoglossiformes</taxon>
        <taxon>Osteoglossidae</taxon>
        <taxon>Scleropages</taxon>
    </lineage>
</organism>
<dbReference type="PANTHER" id="PTHR14352:SF2">
    <property type="entry name" value="HAUS AUGMIN-LIKE COMPLEX SUBUNIT 7"/>
    <property type="match status" value="1"/>
</dbReference>
<name>A0A8C9VF92_SCLFO</name>
<reference evidence="2" key="2">
    <citation type="submission" date="2025-08" db="UniProtKB">
        <authorList>
            <consortium name="Ensembl"/>
        </authorList>
    </citation>
    <scope>IDENTIFICATION</scope>
</reference>
<dbReference type="GO" id="GO:0051225">
    <property type="term" value="P:spindle assembly"/>
    <property type="evidence" value="ECO:0007669"/>
    <property type="project" value="TreeGrafter"/>
</dbReference>
<gene>
    <name evidence="2" type="primary">haus7</name>
</gene>
<accession>A0A8C9VF92</accession>
<proteinExistence type="predicted"/>
<dbReference type="Proteomes" id="UP000694397">
    <property type="component" value="Chromosome 22"/>
</dbReference>
<reference evidence="2 3" key="1">
    <citation type="submission" date="2019-04" db="EMBL/GenBank/DDBJ databases">
        <authorList>
            <consortium name="Wellcome Sanger Institute Data Sharing"/>
        </authorList>
    </citation>
    <scope>NUCLEOTIDE SEQUENCE [LARGE SCALE GENOMIC DNA]</scope>
</reference>
<dbReference type="GO" id="GO:0031023">
    <property type="term" value="P:microtubule organizing center organization"/>
    <property type="evidence" value="ECO:0007669"/>
    <property type="project" value="TreeGrafter"/>
</dbReference>
<dbReference type="PANTHER" id="PTHR14352">
    <property type="entry name" value="HAUS AUGMIN-LIKE COMPLEX SUBUNIT 7"/>
    <property type="match status" value="1"/>
</dbReference>